<dbReference type="Proteomes" id="UP001642483">
    <property type="component" value="Unassembled WGS sequence"/>
</dbReference>
<name>A0ABP0G9Z8_CLALP</name>
<reference evidence="1 2" key="1">
    <citation type="submission" date="2024-02" db="EMBL/GenBank/DDBJ databases">
        <authorList>
            <person name="Daric V."/>
            <person name="Darras S."/>
        </authorList>
    </citation>
    <scope>NUCLEOTIDE SEQUENCE [LARGE SCALE GENOMIC DNA]</scope>
</reference>
<dbReference type="EMBL" id="CAWYQH010000106">
    <property type="protein sequence ID" value="CAK8687738.1"/>
    <property type="molecule type" value="Genomic_DNA"/>
</dbReference>
<proteinExistence type="predicted"/>
<evidence type="ECO:0000313" key="1">
    <source>
        <dbReference type="EMBL" id="CAK8687738.1"/>
    </source>
</evidence>
<keyword evidence="2" id="KW-1185">Reference proteome</keyword>
<accession>A0ABP0G9Z8</accession>
<sequence>MHNDVTVYNRCTICKGASRGALCFLAFSGNNAASTPQQSRDRLLTTRLGRYSSDVTCANTGNCCFVNCPCRLQAPVKQRLFWGGTPIAVRPYRMKWKKAQNIFSIFSWII</sequence>
<gene>
    <name evidence="1" type="ORF">CVLEPA_LOCUS19805</name>
</gene>
<evidence type="ECO:0000313" key="2">
    <source>
        <dbReference type="Proteomes" id="UP001642483"/>
    </source>
</evidence>
<organism evidence="1 2">
    <name type="scientific">Clavelina lepadiformis</name>
    <name type="common">Light-bulb sea squirt</name>
    <name type="synonym">Ascidia lepadiformis</name>
    <dbReference type="NCBI Taxonomy" id="159417"/>
    <lineage>
        <taxon>Eukaryota</taxon>
        <taxon>Metazoa</taxon>
        <taxon>Chordata</taxon>
        <taxon>Tunicata</taxon>
        <taxon>Ascidiacea</taxon>
        <taxon>Aplousobranchia</taxon>
        <taxon>Clavelinidae</taxon>
        <taxon>Clavelina</taxon>
    </lineage>
</organism>
<protein>
    <submittedName>
        <fullName evidence="1">Uncharacterized protein</fullName>
    </submittedName>
</protein>
<comment type="caution">
    <text evidence="1">The sequence shown here is derived from an EMBL/GenBank/DDBJ whole genome shotgun (WGS) entry which is preliminary data.</text>
</comment>